<dbReference type="GeneID" id="86940398"/>
<accession>A0AA36Y503</accession>
<gene>
    <name evidence="1" type="ORF">HMPREF9623_00618</name>
</gene>
<dbReference type="AlphaFoldDB" id="A0AA36Y503"/>
<dbReference type="RefSeq" id="WP_009532451.1">
    <property type="nucleotide sequence ID" value="NZ_JH590862.1"/>
</dbReference>
<name>A0AA36Y503_9FIRM</name>
<comment type="caution">
    <text evidence="1">The sequence shown here is derived from an EMBL/GenBank/DDBJ whole genome shotgun (WGS) entry which is preliminary data.</text>
</comment>
<organism evidence="1 2">
    <name type="scientific">Stomatobaculum longum</name>
    <dbReference type="NCBI Taxonomy" id="796942"/>
    <lineage>
        <taxon>Bacteria</taxon>
        <taxon>Bacillati</taxon>
        <taxon>Bacillota</taxon>
        <taxon>Clostridia</taxon>
        <taxon>Lachnospirales</taxon>
        <taxon>Lachnospiraceae</taxon>
        <taxon>Stomatobaculum</taxon>
    </lineage>
</organism>
<proteinExistence type="predicted"/>
<evidence type="ECO:0000313" key="1">
    <source>
        <dbReference type="EMBL" id="EHO17019.1"/>
    </source>
</evidence>
<protein>
    <submittedName>
        <fullName evidence="1">Uncharacterized protein</fullName>
    </submittedName>
</protein>
<dbReference type="EMBL" id="AGEL01000006">
    <property type="protein sequence ID" value="EHO17019.1"/>
    <property type="molecule type" value="Genomic_DNA"/>
</dbReference>
<sequence>MAEQIVREDVEKLIQAPSACAEVVAAGKRYLEAVGTADEAAAREALVGELKEDVCSIDDLIAFASSPDGEAVFGKEAAAATKTAAEAAKANGEPNCLCDACQAGARILREAGEA</sequence>
<keyword evidence="2" id="KW-1185">Reference proteome</keyword>
<dbReference type="Proteomes" id="UP000018466">
    <property type="component" value="Unassembled WGS sequence"/>
</dbReference>
<evidence type="ECO:0000313" key="2">
    <source>
        <dbReference type="Proteomes" id="UP000018466"/>
    </source>
</evidence>
<reference evidence="1 2" key="1">
    <citation type="submission" date="2011-10" db="EMBL/GenBank/DDBJ databases">
        <title>The Genome Sequence of Lachnospiraceae bacterium ACC2.</title>
        <authorList>
            <consortium name="The Broad Institute Genome Sequencing Platform"/>
            <person name="Earl A."/>
            <person name="Ward D."/>
            <person name="Feldgarden M."/>
            <person name="Gevers D."/>
            <person name="Sizova M."/>
            <person name="Hazen A."/>
            <person name="Epstein S."/>
            <person name="Young S.K."/>
            <person name="Zeng Q."/>
            <person name="Gargeya S."/>
            <person name="Fitzgerald M."/>
            <person name="Haas B."/>
            <person name="Abouelleil A."/>
            <person name="Alvarado L."/>
            <person name="Arachchi H.M."/>
            <person name="Berlin A."/>
            <person name="Brown A."/>
            <person name="Chapman S.B."/>
            <person name="Chen Z."/>
            <person name="Dunbar C."/>
            <person name="Freedman E."/>
            <person name="Gearin G."/>
            <person name="Goldberg J."/>
            <person name="Griggs A."/>
            <person name="Gujja S."/>
            <person name="Heiman D."/>
            <person name="Howarth C."/>
            <person name="Larson L."/>
            <person name="Lui A."/>
            <person name="MacDonald P.J.P."/>
            <person name="Montmayeur A."/>
            <person name="Murphy C."/>
            <person name="Neiman D."/>
            <person name="Pearson M."/>
            <person name="Priest M."/>
            <person name="Roberts A."/>
            <person name="Saif S."/>
            <person name="Shea T."/>
            <person name="Shenoy N."/>
            <person name="Sisk P."/>
            <person name="Stolte C."/>
            <person name="Sykes S."/>
            <person name="Wortman J."/>
            <person name="Nusbaum C."/>
            <person name="Birren B."/>
        </authorList>
    </citation>
    <scope>NUCLEOTIDE SEQUENCE [LARGE SCALE GENOMIC DNA]</scope>
    <source>
        <strain evidence="1 2">ACC2</strain>
    </source>
</reference>